<comment type="catalytic activity">
    <reaction evidence="6">
        <text>(2R,3S)-3-isopropylmalate = (2S)-2-isopropylmalate</text>
        <dbReference type="Rhea" id="RHEA:32287"/>
        <dbReference type="ChEBI" id="CHEBI:1178"/>
        <dbReference type="ChEBI" id="CHEBI:35121"/>
        <dbReference type="EC" id="4.2.1.33"/>
    </reaction>
</comment>
<evidence type="ECO:0000256" key="1">
    <source>
        <dbReference type="ARBA" id="ARBA00022485"/>
    </source>
</evidence>
<dbReference type="NCBIfam" id="TIGR02086">
    <property type="entry name" value="IPMI_arch"/>
    <property type="match status" value="1"/>
</dbReference>
<dbReference type="InterPro" id="IPR011826">
    <property type="entry name" value="HAcnase/IPMdehydase_lsu_prok"/>
</dbReference>
<comment type="caution">
    <text evidence="8">The sequence shown here is derived from an EMBL/GenBank/DDBJ whole genome shotgun (WGS) entry which is preliminary data.</text>
</comment>
<dbReference type="CDD" id="cd01583">
    <property type="entry name" value="IPMI"/>
    <property type="match status" value="1"/>
</dbReference>
<evidence type="ECO:0000313" key="9">
    <source>
        <dbReference type="Proteomes" id="UP000266287"/>
    </source>
</evidence>
<dbReference type="InterPro" id="IPR015931">
    <property type="entry name" value="Acnase/IPM_dHydase_lsu_aba_1/3"/>
</dbReference>
<dbReference type="GO" id="GO:0009098">
    <property type="term" value="P:L-leucine biosynthetic process"/>
    <property type="evidence" value="ECO:0007669"/>
    <property type="project" value="UniProtKB-UniRule"/>
</dbReference>
<comment type="pathway">
    <text evidence="6">Amino-acid biosynthesis; L-leucine biosynthesis; L-leucine from 3-methyl-2-oxobutanoate: step 2/4.</text>
</comment>
<evidence type="ECO:0000313" key="8">
    <source>
        <dbReference type="EMBL" id="RII00416.1"/>
    </source>
</evidence>
<evidence type="ECO:0000256" key="6">
    <source>
        <dbReference type="HAMAP-Rule" id="MF_01027"/>
    </source>
</evidence>
<dbReference type="HAMAP" id="MF_01027">
    <property type="entry name" value="LeuC_type2"/>
    <property type="match status" value="1"/>
</dbReference>
<dbReference type="SUPFAM" id="SSF53732">
    <property type="entry name" value="Aconitase iron-sulfur domain"/>
    <property type="match status" value="1"/>
</dbReference>
<feature type="binding site" evidence="6">
    <location>
        <position position="365"/>
    </location>
    <ligand>
        <name>[4Fe-4S] cluster</name>
        <dbReference type="ChEBI" id="CHEBI:49883"/>
    </ligand>
</feature>
<feature type="binding site" evidence="6">
    <location>
        <position position="302"/>
    </location>
    <ligand>
        <name>[4Fe-4S] cluster</name>
        <dbReference type="ChEBI" id="CHEBI:49883"/>
    </ligand>
</feature>
<feature type="domain" description="Aconitase/3-isopropylmalate dehydratase large subunit alpha/beta/alpha" evidence="7">
    <location>
        <begin position="289"/>
        <end position="413"/>
    </location>
</feature>
<dbReference type="UniPathway" id="UPA00048">
    <property type="reaction ID" value="UER00071"/>
</dbReference>
<keyword evidence="2 6" id="KW-0479">Metal-binding</keyword>
<keyword evidence="4 6" id="KW-0411">Iron-sulfur</keyword>
<dbReference type="InterPro" id="IPR001030">
    <property type="entry name" value="Acoase/IPM_deHydtase_lsu_aba"/>
</dbReference>
<keyword evidence="3 6" id="KW-0408">Iron</keyword>
<dbReference type="NCBIfam" id="NF001614">
    <property type="entry name" value="PRK00402.1"/>
    <property type="match status" value="1"/>
</dbReference>
<dbReference type="PANTHER" id="PTHR43822:SF16">
    <property type="entry name" value="3-ISOPROPYLMALATE DEHYDRATASE LARGE SUBUNIT 2"/>
    <property type="match status" value="1"/>
</dbReference>
<protein>
    <recommendedName>
        <fullName evidence="6">3-isopropylmalate dehydratase large subunit</fullName>
        <ecNumber evidence="6">4.2.1.33</ecNumber>
    </recommendedName>
    <alternativeName>
        <fullName evidence="6">Alpha-IPM isomerase</fullName>
        <shortName evidence="6">IPMI</shortName>
    </alternativeName>
    <alternativeName>
        <fullName evidence="6">Isopropylmalate isomerase</fullName>
    </alternativeName>
</protein>
<evidence type="ECO:0000256" key="2">
    <source>
        <dbReference type="ARBA" id="ARBA00022723"/>
    </source>
</evidence>
<keyword evidence="6" id="KW-0100">Branched-chain amino acid biosynthesis</keyword>
<dbReference type="EC" id="4.2.1.33" evidence="6"/>
<dbReference type="PRINTS" id="PR00415">
    <property type="entry name" value="ACONITASE"/>
</dbReference>
<dbReference type="GO" id="GO:0046872">
    <property type="term" value="F:metal ion binding"/>
    <property type="evidence" value="ECO:0007669"/>
    <property type="project" value="UniProtKB-KW"/>
</dbReference>
<accession>A0A399FY78</accession>
<dbReference type="InterPro" id="IPR011823">
    <property type="entry name" value="IsopropMal_deHydtase_lsu_bac"/>
</dbReference>
<dbReference type="PROSITE" id="PS00450">
    <property type="entry name" value="ACONITASE_1"/>
    <property type="match status" value="1"/>
</dbReference>
<sequence>MAMTITEKILAAHSGKKSVFPGKLIEADVSLILANDITAPMAIDEFEKVGGKLFNPEKIVLVPDHFTPNKDLKSAAQCLKLRDFVKKNKVKHYFEVGRGGIEHVLLPDEGLVLPGDLIIGADSHTCTYGAVGAFATGVGSTDIAAAMITGKVWLKVPETIKLIYHGKKLKKWVTGKDLILHTIRDIGVEGANYQAMEFCGEMVSRLDMAARFTMANMAIEAGAENGIFEVDKKTTSYLNSTPAHYRQEIAAASDPDASYCRRREYDCEALEPQVAAPPLPSNARPVLEFTDVRIDQALIGSCTNGRIEDLRLAAEVLSGRKTHPDVRLIIIPATQKVYLQALKEGLIEIFISSNGVVSTPTCGPCLGGHMGILARGEVAIATTNRNFIGRMGHLESKVYLANPAITAASAIKGRIAHPDEV</sequence>
<gene>
    <name evidence="6 8" type="primary">leuC</name>
    <name evidence="8" type="ORF">B9J77_02735</name>
</gene>
<dbReference type="InterPro" id="IPR036008">
    <property type="entry name" value="Aconitase_4Fe-4S_dom"/>
</dbReference>
<dbReference type="Gene3D" id="3.30.499.10">
    <property type="entry name" value="Aconitase, domain 3"/>
    <property type="match status" value="2"/>
</dbReference>
<keyword evidence="5 6" id="KW-0456">Lyase</keyword>
<keyword evidence="6" id="KW-0432">Leucine biosynthesis</keyword>
<comment type="cofactor">
    <cofactor evidence="6">
        <name>[4Fe-4S] cluster</name>
        <dbReference type="ChEBI" id="CHEBI:49883"/>
    </cofactor>
    <text evidence="6">Binds 1 [4Fe-4S] cluster per subunit.</text>
</comment>
<dbReference type="NCBIfam" id="TIGR02083">
    <property type="entry name" value="LEU2"/>
    <property type="match status" value="1"/>
</dbReference>
<comment type="subunit">
    <text evidence="6">Heterodimer of LeuC and LeuD.</text>
</comment>
<reference evidence="8 9" key="1">
    <citation type="submission" date="2018-08" db="EMBL/GenBank/DDBJ databases">
        <title>Draft genome of candidate division NPL-UPA2 bacterium Unc8 that adapted to ultra-basic serpentinizing groundwater.</title>
        <authorList>
            <person name="Ishii S."/>
            <person name="Suzuki S."/>
            <person name="Nealson K.H."/>
        </authorList>
    </citation>
    <scope>NUCLEOTIDE SEQUENCE [LARGE SCALE GENOMIC DNA]</scope>
    <source>
        <strain evidence="8">Unc8</strain>
    </source>
</reference>
<comment type="similarity">
    <text evidence="6">Belongs to the aconitase/IPM isomerase family. LeuC type 2 subfamily.</text>
</comment>
<evidence type="ECO:0000256" key="4">
    <source>
        <dbReference type="ARBA" id="ARBA00023014"/>
    </source>
</evidence>
<feature type="binding site" evidence="6">
    <location>
        <position position="362"/>
    </location>
    <ligand>
        <name>[4Fe-4S] cluster</name>
        <dbReference type="ChEBI" id="CHEBI:49883"/>
    </ligand>
</feature>
<dbReference type="PANTHER" id="PTHR43822">
    <property type="entry name" value="HOMOACONITASE, MITOCHONDRIAL-RELATED"/>
    <property type="match status" value="1"/>
</dbReference>
<proteinExistence type="inferred from homology"/>
<dbReference type="Proteomes" id="UP000266287">
    <property type="component" value="Unassembled WGS sequence"/>
</dbReference>
<dbReference type="InterPro" id="IPR018136">
    <property type="entry name" value="Aconitase_4Fe-4S_BS"/>
</dbReference>
<evidence type="ECO:0000256" key="3">
    <source>
        <dbReference type="ARBA" id="ARBA00023004"/>
    </source>
</evidence>
<keyword evidence="1 6" id="KW-0004">4Fe-4S</keyword>
<dbReference type="InterPro" id="IPR050067">
    <property type="entry name" value="IPM_dehydratase_rel_enz"/>
</dbReference>
<dbReference type="Pfam" id="PF00330">
    <property type="entry name" value="Aconitase"/>
    <property type="match status" value="2"/>
</dbReference>
<evidence type="ECO:0000256" key="5">
    <source>
        <dbReference type="ARBA" id="ARBA00023239"/>
    </source>
</evidence>
<name>A0A399FY78_UNCN2</name>
<dbReference type="GO" id="GO:0051539">
    <property type="term" value="F:4 iron, 4 sulfur cluster binding"/>
    <property type="evidence" value="ECO:0007669"/>
    <property type="project" value="UniProtKB-KW"/>
</dbReference>
<feature type="domain" description="Aconitase/3-isopropylmalate dehydratase large subunit alpha/beta/alpha" evidence="7">
    <location>
        <begin position="7"/>
        <end position="287"/>
    </location>
</feature>
<dbReference type="NCBIfam" id="TIGR01343">
    <property type="entry name" value="hacA_fam"/>
    <property type="match status" value="1"/>
</dbReference>
<comment type="function">
    <text evidence="6">Catalyzes the isomerization between 2-isopropylmalate and 3-isopropylmalate, via the formation of 2-isopropylmaleate.</text>
</comment>
<dbReference type="InterPro" id="IPR033941">
    <property type="entry name" value="IPMI_cat"/>
</dbReference>
<organism evidence="8 9">
    <name type="scientific">candidate division NPL-UPA2 bacterium Unc8</name>
    <dbReference type="NCBI Taxonomy" id="1980939"/>
    <lineage>
        <taxon>Bacteria</taxon>
    </lineage>
</organism>
<dbReference type="EMBL" id="NDHY01000004">
    <property type="protein sequence ID" value="RII00416.1"/>
    <property type="molecule type" value="Genomic_DNA"/>
</dbReference>
<dbReference type="AlphaFoldDB" id="A0A399FY78"/>
<evidence type="ECO:0000259" key="7">
    <source>
        <dbReference type="Pfam" id="PF00330"/>
    </source>
</evidence>
<dbReference type="InterPro" id="IPR006251">
    <property type="entry name" value="Homoacnase/IPMdehydase_lsu"/>
</dbReference>
<keyword evidence="6" id="KW-0028">Amino-acid biosynthesis</keyword>
<dbReference type="GO" id="GO:0003861">
    <property type="term" value="F:3-isopropylmalate dehydratase activity"/>
    <property type="evidence" value="ECO:0007669"/>
    <property type="project" value="UniProtKB-UniRule"/>
</dbReference>